<reference evidence="2" key="2">
    <citation type="submission" date="2015-03" db="EMBL/GenBank/DDBJ databases">
        <title>Genome sequence of Paenibacillus beijingensis strain DSM 24997T.</title>
        <authorList>
            <person name="Kwak Y."/>
            <person name="Shin J.-H."/>
        </authorList>
    </citation>
    <scope>NUCLEOTIDE SEQUENCE [LARGE SCALE GENOMIC DNA]</scope>
    <source>
        <strain evidence="2">DSM 24997</strain>
    </source>
</reference>
<dbReference type="CDD" id="cd08865">
    <property type="entry name" value="SRPBCC_10"/>
    <property type="match status" value="1"/>
</dbReference>
<evidence type="ECO:0000313" key="2">
    <source>
        <dbReference type="Proteomes" id="UP000032633"/>
    </source>
</evidence>
<organism evidence="1 2">
    <name type="scientific">Paenibacillus beijingensis</name>
    <dbReference type="NCBI Taxonomy" id="1126833"/>
    <lineage>
        <taxon>Bacteria</taxon>
        <taxon>Bacillati</taxon>
        <taxon>Bacillota</taxon>
        <taxon>Bacilli</taxon>
        <taxon>Bacillales</taxon>
        <taxon>Paenibacillaceae</taxon>
        <taxon>Paenibacillus</taxon>
    </lineage>
</organism>
<dbReference type="EMBL" id="CP011058">
    <property type="protein sequence ID" value="AJY75113.1"/>
    <property type="molecule type" value="Genomic_DNA"/>
</dbReference>
<dbReference type="Gene3D" id="3.30.530.20">
    <property type="match status" value="1"/>
</dbReference>
<dbReference type="AlphaFoldDB" id="A0A0D5NJM6"/>
<dbReference type="RefSeq" id="WP_045670546.1">
    <property type="nucleotide sequence ID" value="NZ_CP011058.1"/>
</dbReference>
<protein>
    <submittedName>
        <fullName evidence="1">ATPase</fullName>
    </submittedName>
</protein>
<dbReference type="SUPFAM" id="SSF55961">
    <property type="entry name" value="Bet v1-like"/>
    <property type="match status" value="1"/>
</dbReference>
<dbReference type="KEGG" id="pbj:VN24_11660"/>
<accession>A0A0D5NJM6</accession>
<dbReference type="Proteomes" id="UP000032633">
    <property type="component" value="Chromosome"/>
</dbReference>
<name>A0A0D5NJM6_9BACL</name>
<dbReference type="OrthoDB" id="2898773at2"/>
<evidence type="ECO:0000313" key="1">
    <source>
        <dbReference type="EMBL" id="AJY75113.1"/>
    </source>
</evidence>
<gene>
    <name evidence="1" type="ORF">VN24_11660</name>
</gene>
<sequence>MVNVLTEIIINCPRDKVSDYAANPDNAPEWYINIQSALWQTPKPLAVGSKIAFKAQFLGKQLAYVYQIAEYEPGKLLVMRTADGPFPMETTYTWETAEGNATRMTLRNKGNPTGFSMIFAPLMSFIMQRANKKDLKKIKALLERGA</sequence>
<dbReference type="InterPro" id="IPR023393">
    <property type="entry name" value="START-like_dom_sf"/>
</dbReference>
<dbReference type="Pfam" id="PF10604">
    <property type="entry name" value="Polyketide_cyc2"/>
    <property type="match status" value="1"/>
</dbReference>
<proteinExistence type="predicted"/>
<dbReference type="InterPro" id="IPR019587">
    <property type="entry name" value="Polyketide_cyclase/dehydratase"/>
</dbReference>
<dbReference type="STRING" id="1126833.VN24_11660"/>
<keyword evidence="2" id="KW-1185">Reference proteome</keyword>
<reference evidence="1 2" key="1">
    <citation type="journal article" date="2015" name="J. Biotechnol.">
        <title>Complete genome sequence of Paenibacillus beijingensis 7188(T) (=DSM 24997(T)), a novel rhizobacterium from jujube garden soil.</title>
        <authorList>
            <person name="Kwak Y."/>
            <person name="Shin J.H."/>
        </authorList>
    </citation>
    <scope>NUCLEOTIDE SEQUENCE [LARGE SCALE GENOMIC DNA]</scope>
    <source>
        <strain evidence="1 2">DSM 24997</strain>
    </source>
</reference>
<dbReference type="HOGENOM" id="CLU_132619_2_0_9"/>
<dbReference type="PATRIC" id="fig|1126833.4.peg.2551"/>